<dbReference type="AlphaFoldDB" id="X1G7Q2"/>
<name>X1G7Q2_9ZZZZ</name>
<proteinExistence type="predicted"/>
<organism evidence="1">
    <name type="scientific">marine sediment metagenome</name>
    <dbReference type="NCBI Taxonomy" id="412755"/>
    <lineage>
        <taxon>unclassified sequences</taxon>
        <taxon>metagenomes</taxon>
        <taxon>ecological metagenomes</taxon>
    </lineage>
</organism>
<dbReference type="EMBL" id="BARU01007069">
    <property type="protein sequence ID" value="GAH40870.1"/>
    <property type="molecule type" value="Genomic_DNA"/>
</dbReference>
<accession>X1G7Q2</accession>
<evidence type="ECO:0008006" key="2">
    <source>
        <dbReference type="Google" id="ProtNLM"/>
    </source>
</evidence>
<sequence>MKVLVVTEWTNPKEPERNKARYKQEAEGRAYREKLVQDKEIKVKGSVWMMDNGQMMGMAEFETFEDFEKMMTDKEQRKNRIKWSYLVDNLRTRIMFPTIHMPPET</sequence>
<reference evidence="1" key="1">
    <citation type="journal article" date="2014" name="Front. Microbiol.">
        <title>High frequency of phylogenetically diverse reductive dehalogenase-homologous genes in deep subseafloor sedimentary metagenomes.</title>
        <authorList>
            <person name="Kawai M."/>
            <person name="Futagami T."/>
            <person name="Toyoda A."/>
            <person name="Takaki Y."/>
            <person name="Nishi S."/>
            <person name="Hori S."/>
            <person name="Arai W."/>
            <person name="Tsubouchi T."/>
            <person name="Morono Y."/>
            <person name="Uchiyama I."/>
            <person name="Ito T."/>
            <person name="Fujiyama A."/>
            <person name="Inagaki F."/>
            <person name="Takami H."/>
        </authorList>
    </citation>
    <scope>NUCLEOTIDE SEQUENCE</scope>
    <source>
        <strain evidence="1">Expedition CK06-06</strain>
    </source>
</reference>
<comment type="caution">
    <text evidence="1">The sequence shown here is derived from an EMBL/GenBank/DDBJ whole genome shotgun (WGS) entry which is preliminary data.</text>
</comment>
<gene>
    <name evidence="1" type="ORF">S03H2_13945</name>
</gene>
<protein>
    <recommendedName>
        <fullName evidence="2">YCII-related domain-containing protein</fullName>
    </recommendedName>
</protein>
<evidence type="ECO:0000313" key="1">
    <source>
        <dbReference type="EMBL" id="GAH40870.1"/>
    </source>
</evidence>